<dbReference type="InterPro" id="IPR005560">
    <property type="entry name" value="Csp_YhjQ"/>
</dbReference>
<gene>
    <name evidence="1" type="ORF">FJM65_19110</name>
</gene>
<proteinExistence type="predicted"/>
<dbReference type="AlphaFoldDB" id="A0A501W2P4"/>
<dbReference type="EMBL" id="VFRQ01000015">
    <property type="protein sequence ID" value="TPE41511.1"/>
    <property type="molecule type" value="Genomic_DNA"/>
</dbReference>
<keyword evidence="2" id="KW-1185">Reference proteome</keyword>
<dbReference type="PANTHER" id="PTHR37310:SF1">
    <property type="entry name" value="CYTOPLASMIC PROTEIN"/>
    <property type="match status" value="1"/>
</dbReference>
<comment type="caution">
    <text evidence="1">The sequence shown here is derived from an EMBL/GenBank/DDBJ whole genome shotgun (WGS) entry which is preliminary data.</text>
</comment>
<reference evidence="1 2" key="1">
    <citation type="submission" date="2019-06" db="EMBL/GenBank/DDBJ databases">
        <title>A novel bacterium of genus Pontibacter, isolated from marine sediment.</title>
        <authorList>
            <person name="Huang H."/>
            <person name="Mo K."/>
            <person name="Hu Y."/>
        </authorList>
    </citation>
    <scope>NUCLEOTIDE SEQUENCE [LARGE SCALE GENOMIC DNA]</scope>
    <source>
        <strain evidence="1 2">HB172049</strain>
    </source>
</reference>
<evidence type="ECO:0000313" key="2">
    <source>
        <dbReference type="Proteomes" id="UP000316727"/>
    </source>
</evidence>
<dbReference type="RefSeq" id="WP_140455320.1">
    <property type="nucleotide sequence ID" value="NZ_VFRQ01000015.1"/>
</dbReference>
<sequence length="107" mass="12000">MNKDLIKALAACEVSCNHCAISCLQEDDIKKMVPCIRLDLDCAAICRATLDYVSRDSRYAKDLVQECIKITKACQEECKKHDMQHCQECADSCAKLVQACEQYMSAS</sequence>
<protein>
    <submittedName>
        <fullName evidence="1">Four-helix bundle copper-binding protein</fullName>
    </submittedName>
</protein>
<dbReference type="CDD" id="cd08026">
    <property type="entry name" value="DUF326"/>
    <property type="match status" value="1"/>
</dbReference>
<name>A0A501W2P4_9BACT</name>
<evidence type="ECO:0000313" key="1">
    <source>
        <dbReference type="EMBL" id="TPE41511.1"/>
    </source>
</evidence>
<dbReference type="Gene3D" id="1.20.1270.360">
    <property type="match status" value="1"/>
</dbReference>
<dbReference type="Pfam" id="PF03860">
    <property type="entry name" value="Csp"/>
    <property type="match status" value="1"/>
</dbReference>
<dbReference type="InterPro" id="IPR044543">
    <property type="entry name" value="YHJQ-like"/>
</dbReference>
<dbReference type="OrthoDB" id="5396211at2"/>
<organism evidence="1 2">
    <name type="scientific">Pontibacter mangrovi</name>
    <dbReference type="NCBI Taxonomy" id="2589816"/>
    <lineage>
        <taxon>Bacteria</taxon>
        <taxon>Pseudomonadati</taxon>
        <taxon>Bacteroidota</taxon>
        <taxon>Cytophagia</taxon>
        <taxon>Cytophagales</taxon>
        <taxon>Hymenobacteraceae</taxon>
        <taxon>Pontibacter</taxon>
    </lineage>
</organism>
<dbReference type="PANTHER" id="PTHR37310">
    <property type="entry name" value="CYTOPLASMIC PROTEIN-RELATED"/>
    <property type="match status" value="1"/>
</dbReference>
<dbReference type="Proteomes" id="UP000316727">
    <property type="component" value="Unassembled WGS sequence"/>
</dbReference>
<accession>A0A501W2P4</accession>